<sequence length="54" mass="6102">MILCAGKEEARAIGQDWLRRYLSLPNYANNLLRLGYTGEDVETVSDRLFDGLIA</sequence>
<dbReference type="EMBL" id="CP068985">
    <property type="protein sequence ID" value="QYC40906.1"/>
    <property type="molecule type" value="Genomic_DNA"/>
</dbReference>
<keyword evidence="2" id="KW-1185">Reference proteome</keyword>
<protein>
    <submittedName>
        <fullName evidence="1">Uncharacterized protein</fullName>
    </submittedName>
</protein>
<organism evidence="1 2">
    <name type="scientific">Nonomuraea coxensis DSM 45129</name>
    <dbReference type="NCBI Taxonomy" id="1122611"/>
    <lineage>
        <taxon>Bacteria</taxon>
        <taxon>Bacillati</taxon>
        <taxon>Actinomycetota</taxon>
        <taxon>Actinomycetes</taxon>
        <taxon>Streptosporangiales</taxon>
        <taxon>Streptosporangiaceae</taxon>
        <taxon>Nonomuraea</taxon>
    </lineage>
</organism>
<name>A0ABX8U1V7_9ACTN</name>
<reference evidence="1 2" key="1">
    <citation type="journal article" date="2021" name="ACS Chem. Biol.">
        <title>Genomic-Led Discovery of a Novel Glycopeptide Antibiotic by Nonomuraea coxensis DSM 45129.</title>
        <authorList>
            <person name="Yushchuk O."/>
            <person name="Vior N.M."/>
            <person name="Andreo-Vidal A."/>
            <person name="Berini F."/>
            <person name="Ruckert C."/>
            <person name="Busche T."/>
            <person name="Binda E."/>
            <person name="Kalinowski J."/>
            <person name="Truman A.W."/>
            <person name="Marinelli F."/>
        </authorList>
    </citation>
    <scope>NUCLEOTIDE SEQUENCE [LARGE SCALE GENOMIC DNA]</scope>
    <source>
        <strain evidence="1 2">DSM 45129</strain>
    </source>
</reference>
<evidence type="ECO:0000313" key="2">
    <source>
        <dbReference type="Proteomes" id="UP000824681"/>
    </source>
</evidence>
<proteinExistence type="predicted"/>
<dbReference type="RefSeq" id="WP_020547886.1">
    <property type="nucleotide sequence ID" value="NZ_CP068985.1"/>
</dbReference>
<evidence type="ECO:0000313" key="1">
    <source>
        <dbReference type="EMBL" id="QYC40906.1"/>
    </source>
</evidence>
<gene>
    <name evidence="1" type="ORF">Nocox_16465</name>
</gene>
<accession>A0ABX8U1V7</accession>
<dbReference type="Proteomes" id="UP000824681">
    <property type="component" value="Chromosome"/>
</dbReference>